<dbReference type="InterPro" id="IPR036875">
    <property type="entry name" value="Znf_CCHC_sf"/>
</dbReference>
<evidence type="ECO:0000256" key="3">
    <source>
        <dbReference type="SAM" id="MobiDB-lite"/>
    </source>
</evidence>
<evidence type="ECO:0000259" key="5">
    <source>
        <dbReference type="PROSITE" id="PS50103"/>
    </source>
</evidence>
<dbReference type="AlphaFoldDB" id="A0A7M5XHV1"/>
<organism evidence="7 8">
    <name type="scientific">Clytia hemisphaerica</name>
    <dbReference type="NCBI Taxonomy" id="252671"/>
    <lineage>
        <taxon>Eukaryota</taxon>
        <taxon>Metazoa</taxon>
        <taxon>Cnidaria</taxon>
        <taxon>Hydrozoa</taxon>
        <taxon>Hydroidolina</taxon>
        <taxon>Leptothecata</taxon>
        <taxon>Obeliida</taxon>
        <taxon>Clytiidae</taxon>
        <taxon>Clytia</taxon>
    </lineage>
</organism>
<dbReference type="OrthoDB" id="10035003at2759"/>
<dbReference type="Gene3D" id="1.10.720.30">
    <property type="entry name" value="SAP domain"/>
    <property type="match status" value="1"/>
</dbReference>
<dbReference type="Pfam" id="PF02037">
    <property type="entry name" value="SAP"/>
    <property type="match status" value="1"/>
</dbReference>
<accession>A0A7M5XHV1</accession>
<evidence type="ECO:0000256" key="4">
    <source>
        <dbReference type="SAM" id="SignalP"/>
    </source>
</evidence>
<feature type="compositionally biased region" description="Basic residues" evidence="3">
    <location>
        <begin position="143"/>
        <end position="164"/>
    </location>
</feature>
<dbReference type="GO" id="GO:0003676">
    <property type="term" value="F:nucleic acid binding"/>
    <property type="evidence" value="ECO:0007669"/>
    <property type="project" value="InterPro"/>
</dbReference>
<feature type="zinc finger region" description="C3H1-type" evidence="2">
    <location>
        <begin position="425"/>
        <end position="452"/>
    </location>
</feature>
<name>A0A7M5XHV1_9CNID</name>
<dbReference type="Gene3D" id="4.10.60.10">
    <property type="entry name" value="Zinc finger, CCHC-type"/>
    <property type="match status" value="1"/>
</dbReference>
<evidence type="ECO:0000313" key="8">
    <source>
        <dbReference type="Proteomes" id="UP000594262"/>
    </source>
</evidence>
<evidence type="ECO:0000256" key="1">
    <source>
        <dbReference type="ARBA" id="ARBA00016264"/>
    </source>
</evidence>
<feature type="domain" description="CCHC-type" evidence="6">
    <location>
        <begin position="373"/>
        <end position="388"/>
    </location>
</feature>
<sequence>MKIFVFINLTILALCLADPSGSSSSDTSSSNSSCSSSDEEPPPPKKRARTMRLVDEESVLSDSQHEPQQDTRTDAIHSSSYQRFTKEALQDACKLRNIQTSGSRPTLILRLEAFDREQTILNSNRQRQQEENLHRETPTASATRRRSRRNRRKSRRTRRHRRRRENNNNNNPAQLRRHFVRSAEAPPYTFEANLHPPPFSNRQNIAIPGIPQQQLDKIQKGEFVNFNLLLPQPASASNSTQSFTLSVSEDDPGSLSISGTGDSNHRLSKGKVKVSNPQWWFLAWSLFFGAMMVFHEHLAPLLIRYQERICRFFTTYPFQCVADYDVQFRRKLAVNPTETFWDRIDLDIFSSTLRPQVGSFSSSQAGSFSDVTCYKCKKKGHYATRCPNPLSSQDQTTSTFTQSRPPRPPISGANAQNPFQGSAHDASTEACPYFNSSFCRRGATCRYAHKCSYCGRPGHPAHSCRASRPSG</sequence>
<feature type="compositionally biased region" description="Low complexity" evidence="3">
    <location>
        <begin position="22"/>
        <end position="36"/>
    </location>
</feature>
<feature type="chain" id="PRO_5029858007" description="Cleavage and polyadenylation specificity factor subunit 4" evidence="4">
    <location>
        <begin position="18"/>
        <end position="471"/>
    </location>
</feature>
<feature type="compositionally biased region" description="Low complexity" evidence="3">
    <location>
        <begin position="391"/>
        <end position="403"/>
    </location>
</feature>
<keyword evidence="8" id="KW-1185">Reference proteome</keyword>
<evidence type="ECO:0000259" key="6">
    <source>
        <dbReference type="PROSITE" id="PS50158"/>
    </source>
</evidence>
<dbReference type="EnsemblMetazoa" id="CLYHEMT023220.1">
    <property type="protein sequence ID" value="CLYHEMP023220.1"/>
    <property type="gene ID" value="CLYHEMG023220"/>
</dbReference>
<feature type="domain" description="C3H1-type" evidence="5">
    <location>
        <begin position="425"/>
        <end position="452"/>
    </location>
</feature>
<feature type="region of interest" description="Disordered" evidence="3">
    <location>
        <begin position="123"/>
        <end position="177"/>
    </location>
</feature>
<proteinExistence type="predicted"/>
<dbReference type="SMART" id="SM00343">
    <property type="entry name" value="ZnF_C2HC"/>
    <property type="match status" value="2"/>
</dbReference>
<keyword evidence="2" id="KW-0479">Metal-binding</keyword>
<dbReference type="PANTHER" id="PTHR35558">
    <property type="entry name" value="SGNH_HYDRO DOMAIN-CONTAINING PROTEIN"/>
    <property type="match status" value="1"/>
</dbReference>
<dbReference type="PANTHER" id="PTHR35558:SF1">
    <property type="entry name" value="ENDONUCLEASE_EXONUCLEASE_PHOSPHATASE DOMAIN-CONTAINING PROTEIN"/>
    <property type="match status" value="1"/>
</dbReference>
<keyword evidence="4" id="KW-0732">Signal</keyword>
<keyword evidence="2" id="KW-0862">Zinc</keyword>
<dbReference type="SMART" id="SM00513">
    <property type="entry name" value="SAP"/>
    <property type="match status" value="1"/>
</dbReference>
<dbReference type="GO" id="GO:0008270">
    <property type="term" value="F:zinc ion binding"/>
    <property type="evidence" value="ECO:0007669"/>
    <property type="project" value="UniProtKB-KW"/>
</dbReference>
<feature type="region of interest" description="Disordered" evidence="3">
    <location>
        <begin position="387"/>
        <end position="421"/>
    </location>
</feature>
<feature type="compositionally biased region" description="Basic and acidic residues" evidence="3">
    <location>
        <begin position="63"/>
        <end position="75"/>
    </location>
</feature>
<dbReference type="PROSITE" id="PS50103">
    <property type="entry name" value="ZF_C3H1"/>
    <property type="match status" value="1"/>
</dbReference>
<protein>
    <recommendedName>
        <fullName evidence="1">Cleavage and polyadenylation specificity factor subunit 4</fullName>
    </recommendedName>
</protein>
<dbReference type="InterPro" id="IPR000571">
    <property type="entry name" value="Znf_CCCH"/>
</dbReference>
<dbReference type="InterPro" id="IPR001878">
    <property type="entry name" value="Znf_CCHC"/>
</dbReference>
<feature type="compositionally biased region" description="Basic and acidic residues" evidence="3">
    <location>
        <begin position="127"/>
        <end position="137"/>
    </location>
</feature>
<dbReference type="Pfam" id="PF00098">
    <property type="entry name" value="zf-CCHC"/>
    <property type="match status" value="1"/>
</dbReference>
<evidence type="ECO:0000256" key="2">
    <source>
        <dbReference type="PROSITE-ProRule" id="PRU00723"/>
    </source>
</evidence>
<reference evidence="7" key="1">
    <citation type="submission" date="2021-01" db="UniProtKB">
        <authorList>
            <consortium name="EnsemblMetazoa"/>
        </authorList>
    </citation>
    <scope>IDENTIFICATION</scope>
</reference>
<feature type="domain" description="CCHC-type" evidence="6">
    <location>
        <begin position="450"/>
        <end position="465"/>
    </location>
</feature>
<dbReference type="SUPFAM" id="SSF57756">
    <property type="entry name" value="Retrovirus zinc finger-like domains"/>
    <property type="match status" value="1"/>
</dbReference>
<evidence type="ECO:0000313" key="7">
    <source>
        <dbReference type="EnsemblMetazoa" id="CLYHEMP023220.1"/>
    </source>
</evidence>
<feature type="signal peptide" evidence="4">
    <location>
        <begin position="1"/>
        <end position="17"/>
    </location>
</feature>
<dbReference type="PROSITE" id="PS50158">
    <property type="entry name" value="ZF_CCHC"/>
    <property type="match status" value="2"/>
</dbReference>
<dbReference type="InterPro" id="IPR036361">
    <property type="entry name" value="SAP_dom_sf"/>
</dbReference>
<keyword evidence="2" id="KW-0863">Zinc-finger</keyword>
<dbReference type="InterPro" id="IPR003034">
    <property type="entry name" value="SAP_dom"/>
</dbReference>
<dbReference type="Proteomes" id="UP000594262">
    <property type="component" value="Unplaced"/>
</dbReference>
<feature type="region of interest" description="Disordered" evidence="3">
    <location>
        <begin position="22"/>
        <end position="78"/>
    </location>
</feature>